<dbReference type="RefSeq" id="WP_089463460.1">
    <property type="nucleotide sequence ID" value="NZ_CM009576.1"/>
</dbReference>
<name>A0A2S5E4H8_9BURK</name>
<reference evidence="2 3" key="1">
    <citation type="submission" date="2018-01" db="EMBL/GenBank/DDBJ databases">
        <title>Successful Treatment of Persistent Burkholderia cepacia Bacteremia with Ceftazidime-Avibactam.</title>
        <authorList>
            <person name="Tamma P."/>
            <person name="Fan Y."/>
            <person name="Bergman Y."/>
            <person name="Sick-Samuels A."/>
            <person name="Hsu A."/>
            <person name="Timp W."/>
            <person name="Simner P."/>
        </authorList>
    </citation>
    <scope>NUCLEOTIDE SEQUENCE [LARGE SCALE GENOMIC DNA]</scope>
    <source>
        <strain evidence="2 3">170816</strain>
    </source>
</reference>
<comment type="caution">
    <text evidence="2">The sequence shown here is derived from an EMBL/GenBank/DDBJ whole genome shotgun (WGS) entry which is preliminary data.</text>
</comment>
<accession>A0A2S5E4H8</accession>
<dbReference type="Proteomes" id="UP000238655">
    <property type="component" value="Chromosome 2"/>
</dbReference>
<evidence type="ECO:0000259" key="1">
    <source>
        <dbReference type="Pfam" id="PF06527"/>
    </source>
</evidence>
<evidence type="ECO:0000313" key="3">
    <source>
        <dbReference type="Proteomes" id="UP000238655"/>
    </source>
</evidence>
<sequence>MENRSWMSCSARPANAMLRLPLALRVEPYPDESLSSVLMRLVDANGLRSVGALLRDAGCVAFGPLVSAEIAELSRVCRIGQSTMRSMCPVEVGGRARGAAFSYAVGRHVIEARHLLVRARERICPMCLLDGGIMLAAHRLTWMTACPVHAVQLLDVCPQCEKPIMVTRPSMVRCRCGSAFSHISPVASVPEEIESARCLYQCWRMSAATESGLSEGLAAVEERIDCQHAVEMRPGSGRVDRRRVPLRQIRYALGFI</sequence>
<gene>
    <name evidence="2" type="ORF">C3743_06840</name>
</gene>
<dbReference type="Pfam" id="PF06527">
    <property type="entry name" value="TniQ"/>
    <property type="match status" value="1"/>
</dbReference>
<protein>
    <recommendedName>
        <fullName evidence="1">TniQ domain-containing protein</fullName>
    </recommendedName>
</protein>
<feature type="domain" description="TniQ" evidence="1">
    <location>
        <begin position="24"/>
        <end position="153"/>
    </location>
</feature>
<proteinExistence type="predicted"/>
<dbReference type="InterPro" id="IPR009492">
    <property type="entry name" value="TniQ"/>
</dbReference>
<dbReference type="EMBL" id="PQVP01000001">
    <property type="protein sequence ID" value="POZ86214.1"/>
    <property type="molecule type" value="Genomic_DNA"/>
</dbReference>
<evidence type="ECO:0000313" key="2">
    <source>
        <dbReference type="EMBL" id="POZ86214.1"/>
    </source>
</evidence>
<organism evidence="2 3">
    <name type="scientific">Burkholderia contaminans</name>
    <dbReference type="NCBI Taxonomy" id="488447"/>
    <lineage>
        <taxon>Bacteria</taxon>
        <taxon>Pseudomonadati</taxon>
        <taxon>Pseudomonadota</taxon>
        <taxon>Betaproteobacteria</taxon>
        <taxon>Burkholderiales</taxon>
        <taxon>Burkholderiaceae</taxon>
        <taxon>Burkholderia</taxon>
        <taxon>Burkholderia cepacia complex</taxon>
    </lineage>
</organism>
<dbReference type="AlphaFoldDB" id="A0A2S5E4H8"/>